<dbReference type="Proteomes" id="UP000214720">
    <property type="component" value="Unassembled WGS sequence"/>
</dbReference>
<evidence type="ECO:0000256" key="1">
    <source>
        <dbReference type="SAM" id="MobiDB-lite"/>
    </source>
</evidence>
<dbReference type="EMBL" id="MTHB01000110">
    <property type="protein sequence ID" value="OXC77044.1"/>
    <property type="molecule type" value="Genomic_DNA"/>
</dbReference>
<protein>
    <submittedName>
        <fullName evidence="2">Uncharacterized protein</fullName>
    </submittedName>
</protein>
<evidence type="ECO:0000313" key="2">
    <source>
        <dbReference type="EMBL" id="OXC77044.1"/>
    </source>
</evidence>
<proteinExistence type="predicted"/>
<evidence type="ECO:0000313" key="3">
    <source>
        <dbReference type="Proteomes" id="UP000214720"/>
    </source>
</evidence>
<sequence>MPFFDGTFKEPRQSRMICGSATSTHAESDRPMGEHHNQP</sequence>
<feature type="region of interest" description="Disordered" evidence="1">
    <location>
        <begin position="1"/>
        <end position="39"/>
    </location>
</feature>
<name>A0A226X0U5_CABSO</name>
<comment type="caution">
    <text evidence="2">The sequence shown here is derived from an EMBL/GenBank/DDBJ whole genome shotgun (WGS) entry which is preliminary data.</text>
</comment>
<accession>A0A226X0U5</accession>
<dbReference type="AlphaFoldDB" id="A0A226X0U5"/>
<gene>
    <name evidence="2" type="ORF">BSU04_18705</name>
</gene>
<organism evidence="2 3">
    <name type="scientific">Caballeronia sordidicola</name>
    <name type="common">Burkholderia sordidicola</name>
    <dbReference type="NCBI Taxonomy" id="196367"/>
    <lineage>
        <taxon>Bacteria</taxon>
        <taxon>Pseudomonadati</taxon>
        <taxon>Pseudomonadota</taxon>
        <taxon>Betaproteobacteria</taxon>
        <taxon>Burkholderiales</taxon>
        <taxon>Burkholderiaceae</taxon>
        <taxon>Caballeronia</taxon>
    </lineage>
</organism>
<reference evidence="3" key="1">
    <citation type="submission" date="2017-01" db="EMBL/GenBank/DDBJ databases">
        <title>Genome Analysis of Deinococcus marmoris KOPRI26562.</title>
        <authorList>
            <person name="Kim J.H."/>
            <person name="Oh H.-M."/>
        </authorList>
    </citation>
    <scope>NUCLEOTIDE SEQUENCE [LARGE SCALE GENOMIC DNA]</scope>
    <source>
        <strain evidence="3">PAMC 26633</strain>
    </source>
</reference>
<feature type="compositionally biased region" description="Basic and acidic residues" evidence="1">
    <location>
        <begin position="26"/>
        <end position="39"/>
    </location>
</feature>